<dbReference type="PANTHER" id="PTHR33336:SF3">
    <property type="entry name" value="ABM DOMAIN-CONTAINING PROTEIN"/>
    <property type="match status" value="1"/>
</dbReference>
<dbReference type="EMBL" id="CAFBPD010000030">
    <property type="protein sequence ID" value="CAB5000080.1"/>
    <property type="molecule type" value="Genomic_DNA"/>
</dbReference>
<feature type="domain" description="ABM" evidence="1">
    <location>
        <begin position="4"/>
        <end position="92"/>
    </location>
</feature>
<protein>
    <submittedName>
        <fullName evidence="2">Unannotated protein</fullName>
    </submittedName>
</protein>
<proteinExistence type="predicted"/>
<dbReference type="AlphaFoldDB" id="A0A6J7P2X9"/>
<sequence length="98" mass="10475">MGATGVLATLVSPIGRRDETLAALQALEAAAAAEPGTTLFSINEHRDEPGTFSVFERYESQAAVDEHRNSPAMQAFREALTTLGIRPTLTFTQPIDSA</sequence>
<evidence type="ECO:0000313" key="2">
    <source>
        <dbReference type="EMBL" id="CAB5000080.1"/>
    </source>
</evidence>
<organism evidence="2">
    <name type="scientific">freshwater metagenome</name>
    <dbReference type="NCBI Taxonomy" id="449393"/>
    <lineage>
        <taxon>unclassified sequences</taxon>
        <taxon>metagenomes</taxon>
        <taxon>ecological metagenomes</taxon>
    </lineage>
</organism>
<accession>A0A6J7P2X9</accession>
<dbReference type="Pfam" id="PF03992">
    <property type="entry name" value="ABM"/>
    <property type="match status" value="1"/>
</dbReference>
<dbReference type="GO" id="GO:0005829">
    <property type="term" value="C:cytosol"/>
    <property type="evidence" value="ECO:0007669"/>
    <property type="project" value="TreeGrafter"/>
</dbReference>
<dbReference type="InterPro" id="IPR011008">
    <property type="entry name" value="Dimeric_a/b-barrel"/>
</dbReference>
<name>A0A6J7P2X9_9ZZZZ</name>
<evidence type="ECO:0000259" key="1">
    <source>
        <dbReference type="PROSITE" id="PS51725"/>
    </source>
</evidence>
<gene>
    <name evidence="2" type="ORF">UFOPK4061_00258</name>
</gene>
<dbReference type="PROSITE" id="PS51725">
    <property type="entry name" value="ABM"/>
    <property type="match status" value="1"/>
</dbReference>
<dbReference type="PANTHER" id="PTHR33336">
    <property type="entry name" value="QUINOL MONOOXYGENASE YGIN-RELATED"/>
    <property type="match status" value="1"/>
</dbReference>
<dbReference type="SUPFAM" id="SSF54909">
    <property type="entry name" value="Dimeric alpha+beta barrel"/>
    <property type="match status" value="1"/>
</dbReference>
<dbReference type="GO" id="GO:0016491">
    <property type="term" value="F:oxidoreductase activity"/>
    <property type="evidence" value="ECO:0007669"/>
    <property type="project" value="TreeGrafter"/>
</dbReference>
<dbReference type="InterPro" id="IPR050744">
    <property type="entry name" value="AI-2_Isomerase_LsrG"/>
</dbReference>
<dbReference type="Gene3D" id="3.30.70.100">
    <property type="match status" value="1"/>
</dbReference>
<dbReference type="InterPro" id="IPR007138">
    <property type="entry name" value="ABM_dom"/>
</dbReference>
<reference evidence="2" key="1">
    <citation type="submission" date="2020-05" db="EMBL/GenBank/DDBJ databases">
        <authorList>
            <person name="Chiriac C."/>
            <person name="Salcher M."/>
            <person name="Ghai R."/>
            <person name="Kavagutti S V."/>
        </authorList>
    </citation>
    <scope>NUCLEOTIDE SEQUENCE</scope>
</reference>